<keyword evidence="3" id="KW-1185">Reference proteome</keyword>
<name>A2EU50_TRIV3</name>
<accession>A2EU50</accession>
<dbReference type="VEuPathDB" id="TrichDB:TVAG_454370"/>
<proteinExistence type="predicted"/>
<dbReference type="VEuPathDB" id="TrichDB:TVAGG3_0231000"/>
<feature type="region of interest" description="Disordered" evidence="1">
    <location>
        <begin position="200"/>
        <end position="219"/>
    </location>
</feature>
<evidence type="ECO:0000313" key="2">
    <source>
        <dbReference type="EMBL" id="EAY03798.1"/>
    </source>
</evidence>
<dbReference type="EMBL" id="DS113493">
    <property type="protein sequence ID" value="EAY03798.1"/>
    <property type="molecule type" value="Genomic_DNA"/>
</dbReference>
<dbReference type="Proteomes" id="UP000001542">
    <property type="component" value="Unassembled WGS sequence"/>
</dbReference>
<gene>
    <name evidence="2" type="ORF">TVAG_454370</name>
</gene>
<reference evidence="2" key="2">
    <citation type="journal article" date="2007" name="Science">
        <title>Draft genome sequence of the sexually transmitted pathogen Trichomonas vaginalis.</title>
        <authorList>
            <person name="Carlton J.M."/>
            <person name="Hirt R.P."/>
            <person name="Silva J.C."/>
            <person name="Delcher A.L."/>
            <person name="Schatz M."/>
            <person name="Zhao Q."/>
            <person name="Wortman J.R."/>
            <person name="Bidwell S.L."/>
            <person name="Alsmark U.C.M."/>
            <person name="Besteiro S."/>
            <person name="Sicheritz-Ponten T."/>
            <person name="Noel C.J."/>
            <person name="Dacks J.B."/>
            <person name="Foster P.G."/>
            <person name="Simillion C."/>
            <person name="Van de Peer Y."/>
            <person name="Miranda-Saavedra D."/>
            <person name="Barton G.J."/>
            <person name="Westrop G.D."/>
            <person name="Mueller S."/>
            <person name="Dessi D."/>
            <person name="Fiori P.L."/>
            <person name="Ren Q."/>
            <person name="Paulsen I."/>
            <person name="Zhang H."/>
            <person name="Bastida-Corcuera F.D."/>
            <person name="Simoes-Barbosa A."/>
            <person name="Brown M.T."/>
            <person name="Hayes R.D."/>
            <person name="Mukherjee M."/>
            <person name="Okumura C.Y."/>
            <person name="Schneider R."/>
            <person name="Smith A.J."/>
            <person name="Vanacova S."/>
            <person name="Villalvazo M."/>
            <person name="Haas B.J."/>
            <person name="Pertea M."/>
            <person name="Feldblyum T.V."/>
            <person name="Utterback T.R."/>
            <person name="Shu C.L."/>
            <person name="Osoegawa K."/>
            <person name="de Jong P.J."/>
            <person name="Hrdy I."/>
            <person name="Horvathova L."/>
            <person name="Zubacova Z."/>
            <person name="Dolezal P."/>
            <person name="Malik S.B."/>
            <person name="Logsdon J.M. Jr."/>
            <person name="Henze K."/>
            <person name="Gupta A."/>
            <person name="Wang C.C."/>
            <person name="Dunne R.L."/>
            <person name="Upcroft J.A."/>
            <person name="Upcroft P."/>
            <person name="White O."/>
            <person name="Salzberg S.L."/>
            <person name="Tang P."/>
            <person name="Chiu C.-H."/>
            <person name="Lee Y.-S."/>
            <person name="Embley T.M."/>
            <person name="Coombs G.H."/>
            <person name="Mottram J.C."/>
            <person name="Tachezy J."/>
            <person name="Fraser-Liggett C.M."/>
            <person name="Johnson P.J."/>
        </authorList>
    </citation>
    <scope>NUCLEOTIDE SEQUENCE [LARGE SCALE GENOMIC DNA]</scope>
    <source>
        <strain evidence="2">G3</strain>
    </source>
</reference>
<evidence type="ECO:0000256" key="1">
    <source>
        <dbReference type="SAM" id="MobiDB-lite"/>
    </source>
</evidence>
<dbReference type="KEGG" id="tva:4761646"/>
<sequence length="246" mass="29020">MDGGVNENQDEVLKHVQDNVANNVKNTSFLNTSKPDHEIIHTPSFSLAETPQPRIITQENQDLSAYLPLHQPLEILERRIRGDYHRYECPTESVAELYMIIPDFEPNPDELAYGFTYSLPRDENRVPTFWERRAYDLDSELLDDKESEELEKEVEEKMKIVYVQKMRRTDWREQKRLLRIVQENEEKQAELEAESRKSNSFWIDPLPPDQRKKKKQENSTLRIQWSIGAVLTDSTDVETDPDDFIL</sequence>
<dbReference type="InParanoid" id="A2EU50"/>
<evidence type="ECO:0000313" key="3">
    <source>
        <dbReference type="Proteomes" id="UP000001542"/>
    </source>
</evidence>
<reference evidence="2" key="1">
    <citation type="submission" date="2006-10" db="EMBL/GenBank/DDBJ databases">
        <authorList>
            <person name="Amadeo P."/>
            <person name="Zhao Q."/>
            <person name="Wortman J."/>
            <person name="Fraser-Liggett C."/>
            <person name="Carlton J."/>
        </authorList>
    </citation>
    <scope>NUCLEOTIDE SEQUENCE</scope>
    <source>
        <strain evidence="2">G3</strain>
    </source>
</reference>
<dbReference type="RefSeq" id="XP_001316021.1">
    <property type="nucleotide sequence ID" value="XM_001315986.1"/>
</dbReference>
<dbReference type="AlphaFoldDB" id="A2EU50"/>
<protein>
    <submittedName>
        <fullName evidence="2">Uncharacterized protein</fullName>
    </submittedName>
</protein>
<organism evidence="2 3">
    <name type="scientific">Trichomonas vaginalis (strain ATCC PRA-98 / G3)</name>
    <dbReference type="NCBI Taxonomy" id="412133"/>
    <lineage>
        <taxon>Eukaryota</taxon>
        <taxon>Metamonada</taxon>
        <taxon>Parabasalia</taxon>
        <taxon>Trichomonadida</taxon>
        <taxon>Trichomonadidae</taxon>
        <taxon>Trichomonas</taxon>
    </lineage>
</organism>